<name>A0A1N6GHR3_9SPHN</name>
<dbReference type="EMBL" id="FSQW01000002">
    <property type="protein sequence ID" value="SIO07047.1"/>
    <property type="molecule type" value="Genomic_DNA"/>
</dbReference>
<reference evidence="2" key="1">
    <citation type="submission" date="2016-11" db="EMBL/GenBank/DDBJ databases">
        <authorList>
            <person name="Varghese N."/>
            <person name="Submissions S."/>
        </authorList>
    </citation>
    <scope>NUCLEOTIDE SEQUENCE [LARGE SCALE GENOMIC DNA]</scope>
    <source>
        <strain evidence="2">DSM 22363</strain>
    </source>
</reference>
<dbReference type="STRING" id="1123272.SAMN02745824_2834"/>
<protein>
    <recommendedName>
        <fullName evidence="3">Lipoprotein</fullName>
    </recommendedName>
</protein>
<proteinExistence type="predicted"/>
<evidence type="ECO:0000313" key="1">
    <source>
        <dbReference type="EMBL" id="SIO07047.1"/>
    </source>
</evidence>
<keyword evidence="2" id="KW-1185">Reference proteome</keyword>
<organism evidence="1 2">
    <name type="scientific">Parasphingorhabdus marina DSM 22363</name>
    <dbReference type="NCBI Taxonomy" id="1123272"/>
    <lineage>
        <taxon>Bacteria</taxon>
        <taxon>Pseudomonadati</taxon>
        <taxon>Pseudomonadota</taxon>
        <taxon>Alphaproteobacteria</taxon>
        <taxon>Sphingomonadales</taxon>
        <taxon>Sphingomonadaceae</taxon>
        <taxon>Parasphingorhabdus</taxon>
    </lineage>
</organism>
<gene>
    <name evidence="1" type="ORF">SAMN02745824_2834</name>
</gene>
<dbReference type="Proteomes" id="UP000185192">
    <property type="component" value="Unassembled WGS sequence"/>
</dbReference>
<dbReference type="AlphaFoldDB" id="A0A1N6GHR3"/>
<dbReference type="PROSITE" id="PS51257">
    <property type="entry name" value="PROKAR_LIPOPROTEIN"/>
    <property type="match status" value="1"/>
</dbReference>
<sequence length="167" mass="17278">MNRFLILPALLIATACGGNDEIASGTFDDGEGGEGSYSVTGDEESTETVIKSADGEVRIASGSKALQDLPMGIKLYPGANVESSMTGMADGGSGAMVVFSTSDSQEDVIDFYRKEMEAKDIKIATEVKAGDMQMIGGERGDGEGVNISATKDGEGKVMVTLFAGSKN</sequence>
<dbReference type="OrthoDB" id="7594608at2"/>
<dbReference type="RefSeq" id="WP_074205796.1">
    <property type="nucleotide sequence ID" value="NZ_FSQW01000002.1"/>
</dbReference>
<evidence type="ECO:0000313" key="2">
    <source>
        <dbReference type="Proteomes" id="UP000185192"/>
    </source>
</evidence>
<accession>A0A1N6GHR3</accession>
<evidence type="ECO:0008006" key="3">
    <source>
        <dbReference type="Google" id="ProtNLM"/>
    </source>
</evidence>